<dbReference type="InterPro" id="IPR051050">
    <property type="entry name" value="Lipid_II_flippase_MurJ/MviN"/>
</dbReference>
<keyword evidence="7 8" id="KW-0472">Membrane</keyword>
<name>A0A3B0VP58_9ZZZZ</name>
<evidence type="ECO:0000256" key="5">
    <source>
        <dbReference type="ARBA" id="ARBA00022984"/>
    </source>
</evidence>
<dbReference type="GO" id="GO:0008360">
    <property type="term" value="P:regulation of cell shape"/>
    <property type="evidence" value="ECO:0007669"/>
    <property type="project" value="UniProtKB-KW"/>
</dbReference>
<protein>
    <submittedName>
        <fullName evidence="9">Proposed peptidoglycan lipid II flippase MurJ</fullName>
    </submittedName>
</protein>
<dbReference type="PANTHER" id="PTHR47019:SF1">
    <property type="entry name" value="LIPID II FLIPPASE MURJ"/>
    <property type="match status" value="1"/>
</dbReference>
<evidence type="ECO:0000256" key="2">
    <source>
        <dbReference type="ARBA" id="ARBA00022475"/>
    </source>
</evidence>
<dbReference type="PANTHER" id="PTHR47019">
    <property type="entry name" value="LIPID II FLIPPASE MURJ"/>
    <property type="match status" value="1"/>
</dbReference>
<keyword evidence="3 8" id="KW-0812">Transmembrane</keyword>
<keyword evidence="4" id="KW-0133">Cell shape</keyword>
<evidence type="ECO:0000256" key="7">
    <source>
        <dbReference type="ARBA" id="ARBA00023136"/>
    </source>
</evidence>
<comment type="subcellular location">
    <subcellularLocation>
        <location evidence="1">Cell membrane</location>
        <topology evidence="1">Multi-pass membrane protein</topology>
    </subcellularLocation>
</comment>
<evidence type="ECO:0000256" key="8">
    <source>
        <dbReference type="SAM" id="Phobius"/>
    </source>
</evidence>
<keyword evidence="6 8" id="KW-1133">Transmembrane helix</keyword>
<evidence type="ECO:0000256" key="3">
    <source>
        <dbReference type="ARBA" id="ARBA00022692"/>
    </source>
</evidence>
<evidence type="ECO:0000256" key="1">
    <source>
        <dbReference type="ARBA" id="ARBA00004651"/>
    </source>
</evidence>
<dbReference type="GO" id="GO:0009252">
    <property type="term" value="P:peptidoglycan biosynthetic process"/>
    <property type="evidence" value="ECO:0007669"/>
    <property type="project" value="UniProtKB-KW"/>
</dbReference>
<keyword evidence="2" id="KW-1003">Cell membrane</keyword>
<sequence>MKSPSKNSGHLARSAGVISAAIMCSRILGLVREQVMAALFGAGTNYDAFVVAFRIPNLLRDLFGEGALSAAFVAVFSDYDQNRGTAATWRLANNVIVCIGVILSLITIIGMYFARPIVMLIAPDFARVAGKIALTQYLTVIMFPFLIFVSLSAVVMGILNSKNRFFIPSIASSFFNLG</sequence>
<dbReference type="AlphaFoldDB" id="A0A3B0VP58"/>
<evidence type="ECO:0000256" key="4">
    <source>
        <dbReference type="ARBA" id="ARBA00022960"/>
    </source>
</evidence>
<feature type="non-terminal residue" evidence="9">
    <location>
        <position position="178"/>
    </location>
</feature>
<feature type="transmembrane region" description="Helical" evidence="8">
    <location>
        <begin position="134"/>
        <end position="159"/>
    </location>
</feature>
<dbReference type="EMBL" id="UOEX01000428">
    <property type="protein sequence ID" value="VAW42260.1"/>
    <property type="molecule type" value="Genomic_DNA"/>
</dbReference>
<keyword evidence="5" id="KW-0573">Peptidoglycan synthesis</keyword>
<dbReference type="Pfam" id="PF03023">
    <property type="entry name" value="MurJ"/>
    <property type="match status" value="1"/>
</dbReference>
<accession>A0A3B0VP58</accession>
<organism evidence="9">
    <name type="scientific">hydrothermal vent metagenome</name>
    <dbReference type="NCBI Taxonomy" id="652676"/>
    <lineage>
        <taxon>unclassified sequences</taxon>
        <taxon>metagenomes</taxon>
        <taxon>ecological metagenomes</taxon>
    </lineage>
</organism>
<dbReference type="GO" id="GO:0015648">
    <property type="term" value="F:lipid-linked peptidoglycan transporter activity"/>
    <property type="evidence" value="ECO:0007669"/>
    <property type="project" value="TreeGrafter"/>
</dbReference>
<gene>
    <name evidence="9" type="ORF">MNBD_DELTA03-1377</name>
</gene>
<evidence type="ECO:0000256" key="6">
    <source>
        <dbReference type="ARBA" id="ARBA00022989"/>
    </source>
</evidence>
<dbReference type="PRINTS" id="PR01806">
    <property type="entry name" value="VIRFACTRMVIN"/>
</dbReference>
<dbReference type="GO" id="GO:0005886">
    <property type="term" value="C:plasma membrane"/>
    <property type="evidence" value="ECO:0007669"/>
    <property type="project" value="UniProtKB-SubCell"/>
</dbReference>
<dbReference type="InterPro" id="IPR004268">
    <property type="entry name" value="MurJ"/>
</dbReference>
<dbReference type="GO" id="GO:0034204">
    <property type="term" value="P:lipid translocation"/>
    <property type="evidence" value="ECO:0007669"/>
    <property type="project" value="TreeGrafter"/>
</dbReference>
<evidence type="ECO:0000313" key="9">
    <source>
        <dbReference type="EMBL" id="VAW42260.1"/>
    </source>
</evidence>
<proteinExistence type="predicted"/>
<feature type="transmembrane region" description="Helical" evidence="8">
    <location>
        <begin position="91"/>
        <end position="114"/>
    </location>
</feature>
<reference evidence="9" key="1">
    <citation type="submission" date="2018-06" db="EMBL/GenBank/DDBJ databases">
        <authorList>
            <person name="Zhirakovskaya E."/>
        </authorList>
    </citation>
    <scope>NUCLEOTIDE SEQUENCE</scope>
</reference>